<name>A0A158K5S7_9BURK</name>
<dbReference type="RefSeq" id="WP_061149371.1">
    <property type="nucleotide sequence ID" value="NZ_FCOM02000026.1"/>
</dbReference>
<evidence type="ECO:0000313" key="1">
    <source>
        <dbReference type="EMBL" id="SAL76492.1"/>
    </source>
</evidence>
<accession>A0A158K5S7</accession>
<dbReference type="SUPFAM" id="SSF55781">
    <property type="entry name" value="GAF domain-like"/>
    <property type="match status" value="1"/>
</dbReference>
<protein>
    <submittedName>
        <fullName evidence="1">Uncharacterized protein</fullName>
    </submittedName>
</protein>
<keyword evidence="2" id="KW-1185">Reference proteome</keyword>
<gene>
    <name evidence="1" type="ORF">AWB74_04999</name>
</gene>
<dbReference type="Proteomes" id="UP000055019">
    <property type="component" value="Unassembled WGS sequence"/>
</dbReference>
<proteinExistence type="predicted"/>
<evidence type="ECO:0000313" key="2">
    <source>
        <dbReference type="Proteomes" id="UP000055019"/>
    </source>
</evidence>
<dbReference type="OrthoDB" id="9828851at2"/>
<sequence>MKCSDRQYEAQDLATCAPEELGSILAAVLGAQRCTVHAPVDDENLPCAPVAAFGEIHPSSDGAIVEYTVARDRMFSVLSLNGEAVAFVQVSGPRRRPHFTDLDLQLLRIMSGFIATTVTTNRRLTQGAASIQPS</sequence>
<comment type="caution">
    <text evidence="1">The sequence shown here is derived from an EMBL/GenBank/DDBJ whole genome shotgun (WGS) entry which is preliminary data.</text>
</comment>
<dbReference type="AlphaFoldDB" id="A0A158K5S7"/>
<reference evidence="1" key="1">
    <citation type="submission" date="2016-01" db="EMBL/GenBank/DDBJ databases">
        <authorList>
            <person name="Peeters C."/>
        </authorList>
    </citation>
    <scope>NUCLEOTIDE SEQUENCE [LARGE SCALE GENOMIC DNA]</scope>
    <source>
        <strain evidence="1">LMG 29317</strain>
    </source>
</reference>
<organism evidence="1 2">
    <name type="scientific">Caballeronia arvi</name>
    <dbReference type="NCBI Taxonomy" id="1777135"/>
    <lineage>
        <taxon>Bacteria</taxon>
        <taxon>Pseudomonadati</taxon>
        <taxon>Pseudomonadota</taxon>
        <taxon>Betaproteobacteria</taxon>
        <taxon>Burkholderiales</taxon>
        <taxon>Burkholderiaceae</taxon>
        <taxon>Caballeronia</taxon>
    </lineage>
</organism>
<dbReference type="EMBL" id="FCOM02000026">
    <property type="protein sequence ID" value="SAL76492.1"/>
    <property type="molecule type" value="Genomic_DNA"/>
</dbReference>